<dbReference type="Pfam" id="PF14903">
    <property type="entry name" value="WG_beta_rep"/>
    <property type="match status" value="3"/>
</dbReference>
<feature type="chain" id="PRO_5021489869" evidence="1">
    <location>
        <begin position="20"/>
        <end position="149"/>
    </location>
</feature>
<accession>A0A501Q8R6</accession>
<dbReference type="SUPFAM" id="SSF69360">
    <property type="entry name" value="Cell wall binding repeat"/>
    <property type="match status" value="1"/>
</dbReference>
<protein>
    <submittedName>
        <fullName evidence="2">WG repeat-containing protein</fullName>
    </submittedName>
</protein>
<dbReference type="PANTHER" id="PTHR37841">
    <property type="entry name" value="GLR2918 PROTEIN"/>
    <property type="match status" value="1"/>
</dbReference>
<gene>
    <name evidence="2" type="ORF">FJA49_09760</name>
</gene>
<evidence type="ECO:0000256" key="1">
    <source>
        <dbReference type="SAM" id="SignalP"/>
    </source>
</evidence>
<keyword evidence="3" id="KW-1185">Reference proteome</keyword>
<dbReference type="PANTHER" id="PTHR37841:SF1">
    <property type="entry name" value="DUF3298 DOMAIN-CONTAINING PROTEIN"/>
    <property type="match status" value="1"/>
</dbReference>
<organism evidence="2 3">
    <name type="scientific">Flavobacterium microcysteis</name>
    <dbReference type="NCBI Taxonomy" id="2596891"/>
    <lineage>
        <taxon>Bacteria</taxon>
        <taxon>Pseudomonadati</taxon>
        <taxon>Bacteroidota</taxon>
        <taxon>Flavobacteriia</taxon>
        <taxon>Flavobacteriales</taxon>
        <taxon>Flavobacteriaceae</taxon>
        <taxon>Flavobacterium</taxon>
    </lineage>
</organism>
<reference evidence="2 3" key="1">
    <citation type="submission" date="2019-06" db="EMBL/GenBank/DDBJ databases">
        <title>Flavobacterium sp. MaA-Y11 from geoumgang.</title>
        <authorList>
            <person name="Jeong S."/>
        </authorList>
    </citation>
    <scope>NUCLEOTIDE SEQUENCE [LARGE SCALE GENOMIC DNA]</scope>
    <source>
        <strain evidence="2 3">MaA-Y11</strain>
    </source>
</reference>
<dbReference type="EMBL" id="VFJE01000054">
    <property type="protein sequence ID" value="TPD68341.1"/>
    <property type="molecule type" value="Genomic_DNA"/>
</dbReference>
<evidence type="ECO:0000313" key="3">
    <source>
        <dbReference type="Proteomes" id="UP000319175"/>
    </source>
</evidence>
<keyword evidence="1" id="KW-0732">Signal</keyword>
<dbReference type="AlphaFoldDB" id="A0A501Q8R6"/>
<feature type="signal peptide" evidence="1">
    <location>
        <begin position="1"/>
        <end position="19"/>
    </location>
</feature>
<dbReference type="InterPro" id="IPR032774">
    <property type="entry name" value="WG_beta_rep"/>
</dbReference>
<sequence length="149" mass="17246">MRNYLFMLAILGCSFTSYAQNNIEPTAVDLSKKENPAEWILVYAPDGLMGYINREGKEIVPPLFTMIYPFGEYKENWARVEILGDLTGFIDTTGKFVVEPKYEYIEKFGKYREDWALVCIDDQFGFINSQGKEIVPPIYSEIPFINKKE</sequence>
<comment type="caution">
    <text evidence="2">The sequence shown here is derived from an EMBL/GenBank/DDBJ whole genome shotgun (WGS) entry which is preliminary data.</text>
</comment>
<dbReference type="OrthoDB" id="623514at2"/>
<dbReference type="Proteomes" id="UP000319175">
    <property type="component" value="Unassembled WGS sequence"/>
</dbReference>
<dbReference type="RefSeq" id="WP_140000792.1">
    <property type="nucleotide sequence ID" value="NZ_VFJE01000054.1"/>
</dbReference>
<name>A0A501Q8R6_9FLAO</name>
<proteinExistence type="predicted"/>
<evidence type="ECO:0000313" key="2">
    <source>
        <dbReference type="EMBL" id="TPD68341.1"/>
    </source>
</evidence>